<dbReference type="InterPro" id="IPR036150">
    <property type="entry name" value="Cyt_b/b6_C_sf"/>
</dbReference>
<dbReference type="GO" id="GO:0016491">
    <property type="term" value="F:oxidoreductase activity"/>
    <property type="evidence" value="ECO:0007669"/>
    <property type="project" value="InterPro"/>
</dbReference>
<dbReference type="InterPro" id="IPR009056">
    <property type="entry name" value="Cyt_c-like_dom"/>
</dbReference>
<evidence type="ECO:0000259" key="12">
    <source>
        <dbReference type="PROSITE" id="PS51003"/>
    </source>
</evidence>
<dbReference type="SUPFAM" id="SSF81648">
    <property type="entry name" value="a domain/subunit of cytochrome bc1 complex (Ubiquinol-cytochrome c reductase)"/>
    <property type="match status" value="1"/>
</dbReference>
<dbReference type="PANTHER" id="PTHR19271:SF16">
    <property type="entry name" value="CYTOCHROME B"/>
    <property type="match status" value="1"/>
</dbReference>
<dbReference type="PROSITE" id="PS51007">
    <property type="entry name" value="CYTC"/>
    <property type="match status" value="2"/>
</dbReference>
<evidence type="ECO:0000259" key="11">
    <source>
        <dbReference type="PROSITE" id="PS51002"/>
    </source>
</evidence>
<dbReference type="InterPro" id="IPR005798">
    <property type="entry name" value="Cyt_b/b6_C"/>
</dbReference>
<gene>
    <name evidence="14" type="ORF">MNBD_IGNAVI01-1715</name>
</gene>
<dbReference type="Pfam" id="PF00032">
    <property type="entry name" value="Cytochrom_B_C"/>
    <property type="match status" value="1"/>
</dbReference>
<dbReference type="Gene3D" id="1.20.810.10">
    <property type="entry name" value="Cytochrome Bc1 Complex, Chain C"/>
    <property type="match status" value="1"/>
</dbReference>
<keyword evidence="7 10" id="KW-1133">Transmembrane helix</keyword>
<dbReference type="InterPro" id="IPR027387">
    <property type="entry name" value="Cytb/b6-like_sf"/>
</dbReference>
<reference evidence="14" key="1">
    <citation type="submission" date="2018-06" db="EMBL/GenBank/DDBJ databases">
        <authorList>
            <person name="Zhirakovskaya E."/>
        </authorList>
    </citation>
    <scope>NUCLEOTIDE SEQUENCE</scope>
</reference>
<feature type="domain" description="Cytochrome b/b6 N-terminal region profile" evidence="11">
    <location>
        <begin position="5"/>
        <end position="216"/>
    </location>
</feature>
<dbReference type="Pfam" id="PF00033">
    <property type="entry name" value="Cytochrome_B"/>
    <property type="match status" value="1"/>
</dbReference>
<keyword evidence="4 10" id="KW-0812">Transmembrane</keyword>
<feature type="transmembrane region" description="Helical" evidence="10">
    <location>
        <begin position="33"/>
        <end position="57"/>
    </location>
</feature>
<keyword evidence="3" id="KW-0349">Heme</keyword>
<feature type="transmembrane region" description="Helical" evidence="10">
    <location>
        <begin position="186"/>
        <end position="211"/>
    </location>
</feature>
<dbReference type="GO" id="GO:0016020">
    <property type="term" value="C:membrane"/>
    <property type="evidence" value="ECO:0007669"/>
    <property type="project" value="UniProtKB-SubCell"/>
</dbReference>
<dbReference type="InterPro" id="IPR016174">
    <property type="entry name" value="Di-haem_cyt_TM"/>
</dbReference>
<feature type="transmembrane region" description="Helical" evidence="10">
    <location>
        <begin position="232"/>
        <end position="252"/>
    </location>
</feature>
<dbReference type="SUPFAM" id="SSF46626">
    <property type="entry name" value="Cytochrome c"/>
    <property type="match status" value="2"/>
</dbReference>
<evidence type="ECO:0000256" key="1">
    <source>
        <dbReference type="ARBA" id="ARBA00004141"/>
    </source>
</evidence>
<dbReference type="GO" id="GO:0046872">
    <property type="term" value="F:metal ion binding"/>
    <property type="evidence" value="ECO:0007669"/>
    <property type="project" value="UniProtKB-KW"/>
</dbReference>
<feature type="transmembrane region" description="Helical" evidence="10">
    <location>
        <begin position="324"/>
        <end position="346"/>
    </location>
</feature>
<feature type="transmembrane region" description="Helical" evidence="10">
    <location>
        <begin position="117"/>
        <end position="139"/>
    </location>
</feature>
<evidence type="ECO:0000256" key="9">
    <source>
        <dbReference type="ARBA" id="ARBA00023136"/>
    </source>
</evidence>
<evidence type="ECO:0000256" key="4">
    <source>
        <dbReference type="ARBA" id="ARBA00022692"/>
    </source>
</evidence>
<sequence length="651" mass="72178">MVSKIWLWINERIPLKMMLQVGLDEEIPGGASFFYTIGSATLFVFAIQVVTGIWQLFYYVPTVDHAYNSLNYLRIFVPYGWLIHGLHYWGGNAMVVLVALHMIRVFIWGAYKKPREITWLIGVFLLFLVIGLSFTGAALPWDERGYWAAEVGTSIAGTIPLIGSFLESLLRSGNFMGQLTLSRFFILHTAIIPGIAMIIIAVHLTAFRNFGSIGPWSNEKRKTTGAFWPDQVALDIIVVTLILLLLIALSAFNPPPFTGPADPLDTSFTPKPEWNFLFLYETLKFFPGSLEIIGTVGIPTAVVLLLLLVPFLDRRSEHNPLKRLPMIIGGFVLVVSILILTFIGYYSHPPDNQSHAKTVINNSKKLSISAVAGKEVFETYGCIACHSISGKGGKIGPDLTNEWQRGRSKKWIIRQLLNSKKNYPNSIMPPYTALSEKQISDLVNFLLSRHATNTVLPVNPSRNADTVLTQKPDEKNKSTSTQVDATQVKVKSVKKLGLPSLAASMIGNIAHGDLLFIRNCESCHGIDGKGGISNPGSLSGEVPPLNPIDRRLYNKNPQTFANNIDRIIQHGSTPPGAPALKMFDYGDSHTLTQREITHLEAYILSLNGVNRAQIETTSFSPKQYFVVTVTIFAGVSFLLIFIGLYKKKKYG</sequence>
<evidence type="ECO:0000259" key="13">
    <source>
        <dbReference type="PROSITE" id="PS51007"/>
    </source>
</evidence>
<protein>
    <recommendedName>
        <fullName evidence="15">Ubiquinol-cytochrome C reductase, cytochrome B subunit</fullName>
    </recommendedName>
</protein>
<comment type="subcellular location">
    <subcellularLocation>
        <location evidence="1">Membrane</location>
        <topology evidence="1">Multi-pass membrane protein</topology>
    </subcellularLocation>
</comment>
<feature type="transmembrane region" description="Helical" evidence="10">
    <location>
        <begin position="93"/>
        <end position="111"/>
    </location>
</feature>
<evidence type="ECO:0000256" key="8">
    <source>
        <dbReference type="ARBA" id="ARBA00023004"/>
    </source>
</evidence>
<name>A0A3B1C0M3_9ZZZZ</name>
<evidence type="ECO:0000313" key="14">
    <source>
        <dbReference type="EMBL" id="VAX16430.1"/>
    </source>
</evidence>
<feature type="domain" description="Cytochrome c" evidence="13">
    <location>
        <begin position="507"/>
        <end position="607"/>
    </location>
</feature>
<feature type="domain" description="Cytochrome c" evidence="13">
    <location>
        <begin position="368"/>
        <end position="450"/>
    </location>
</feature>
<feature type="domain" description="Cytochrome b/b6 C-terminal region profile" evidence="12">
    <location>
        <begin position="217"/>
        <end position="344"/>
    </location>
</feature>
<feature type="transmembrane region" description="Helical" evidence="10">
    <location>
        <begin position="292"/>
        <end position="312"/>
    </location>
</feature>
<feature type="transmembrane region" description="Helical" evidence="10">
    <location>
        <begin position="624"/>
        <end position="645"/>
    </location>
</feature>
<keyword evidence="5" id="KW-0479">Metal-binding</keyword>
<keyword evidence="9 10" id="KW-0472">Membrane</keyword>
<dbReference type="PANTHER" id="PTHR19271">
    <property type="entry name" value="CYTOCHROME B"/>
    <property type="match status" value="1"/>
</dbReference>
<dbReference type="EMBL" id="UOGD01000047">
    <property type="protein sequence ID" value="VAX16430.1"/>
    <property type="molecule type" value="Genomic_DNA"/>
</dbReference>
<accession>A0A3B1C0M3</accession>
<dbReference type="GO" id="GO:0022904">
    <property type="term" value="P:respiratory electron transport chain"/>
    <property type="evidence" value="ECO:0007669"/>
    <property type="project" value="InterPro"/>
</dbReference>
<dbReference type="SUPFAM" id="SSF81342">
    <property type="entry name" value="Transmembrane di-heme cytochromes"/>
    <property type="match status" value="1"/>
</dbReference>
<keyword evidence="6" id="KW-0249">Electron transport</keyword>
<dbReference type="GO" id="GO:0009055">
    <property type="term" value="F:electron transfer activity"/>
    <property type="evidence" value="ECO:0007669"/>
    <property type="project" value="InterPro"/>
</dbReference>
<evidence type="ECO:0000256" key="10">
    <source>
        <dbReference type="SAM" id="Phobius"/>
    </source>
</evidence>
<dbReference type="InterPro" id="IPR005797">
    <property type="entry name" value="Cyt_b/b6_N"/>
</dbReference>
<proteinExistence type="predicted"/>
<dbReference type="PROSITE" id="PS51003">
    <property type="entry name" value="CYTB_CTER"/>
    <property type="match status" value="1"/>
</dbReference>
<evidence type="ECO:0000256" key="7">
    <source>
        <dbReference type="ARBA" id="ARBA00022989"/>
    </source>
</evidence>
<evidence type="ECO:0000256" key="5">
    <source>
        <dbReference type="ARBA" id="ARBA00022723"/>
    </source>
</evidence>
<evidence type="ECO:0000256" key="6">
    <source>
        <dbReference type="ARBA" id="ARBA00022982"/>
    </source>
</evidence>
<evidence type="ECO:0000256" key="3">
    <source>
        <dbReference type="ARBA" id="ARBA00022617"/>
    </source>
</evidence>
<dbReference type="Pfam" id="PF00034">
    <property type="entry name" value="Cytochrom_C"/>
    <property type="match status" value="2"/>
</dbReference>
<dbReference type="PROSITE" id="PS51002">
    <property type="entry name" value="CYTB_NTER"/>
    <property type="match status" value="1"/>
</dbReference>
<evidence type="ECO:0000256" key="2">
    <source>
        <dbReference type="ARBA" id="ARBA00022448"/>
    </source>
</evidence>
<dbReference type="InterPro" id="IPR036909">
    <property type="entry name" value="Cyt_c-like_dom_sf"/>
</dbReference>
<evidence type="ECO:0008006" key="15">
    <source>
        <dbReference type="Google" id="ProtNLM"/>
    </source>
</evidence>
<dbReference type="AlphaFoldDB" id="A0A3B1C0M3"/>
<dbReference type="Gene3D" id="1.10.760.10">
    <property type="entry name" value="Cytochrome c-like domain"/>
    <property type="match status" value="2"/>
</dbReference>
<organism evidence="14">
    <name type="scientific">hydrothermal vent metagenome</name>
    <dbReference type="NCBI Taxonomy" id="652676"/>
    <lineage>
        <taxon>unclassified sequences</taxon>
        <taxon>metagenomes</taxon>
        <taxon>ecological metagenomes</taxon>
    </lineage>
</organism>
<dbReference type="GO" id="GO:0020037">
    <property type="term" value="F:heme binding"/>
    <property type="evidence" value="ECO:0007669"/>
    <property type="project" value="InterPro"/>
</dbReference>
<keyword evidence="2" id="KW-0813">Transport</keyword>
<keyword evidence="8" id="KW-0408">Iron</keyword>